<reference evidence="1 2" key="1">
    <citation type="journal article" date="2004" name="Extremophiles">
        <title>Halobacillus locisalis sp. nov., a halophilic bacterium isolated from a marine solar saltern of the Yellow Sea in Korea.</title>
        <authorList>
            <person name="Yoon J.H."/>
            <person name="Kang K.H."/>
            <person name="Oh T.K."/>
            <person name="Park Y.H."/>
        </authorList>
    </citation>
    <scope>NUCLEOTIDE SEQUENCE [LARGE SCALE GENOMIC DNA]</scope>
    <source>
        <strain evidence="1 2">KCTC 3788</strain>
    </source>
</reference>
<dbReference type="Pfam" id="PF14595">
    <property type="entry name" value="Thioredoxin_9"/>
    <property type="match status" value="1"/>
</dbReference>
<dbReference type="Gene3D" id="3.40.30.10">
    <property type="entry name" value="Glutaredoxin"/>
    <property type="match status" value="1"/>
</dbReference>
<proteinExistence type="predicted"/>
<organism evidence="1 2">
    <name type="scientific">Halobacillus locisalis</name>
    <dbReference type="NCBI Taxonomy" id="220753"/>
    <lineage>
        <taxon>Bacteria</taxon>
        <taxon>Bacillati</taxon>
        <taxon>Bacillota</taxon>
        <taxon>Bacilli</taxon>
        <taxon>Bacillales</taxon>
        <taxon>Bacillaceae</taxon>
        <taxon>Halobacillus</taxon>
    </lineage>
</organism>
<dbReference type="EMBL" id="JACEFG010000002">
    <property type="protein sequence ID" value="MBA2175786.1"/>
    <property type="molecule type" value="Genomic_DNA"/>
</dbReference>
<dbReference type="Proteomes" id="UP000571017">
    <property type="component" value="Unassembled WGS sequence"/>
</dbReference>
<dbReference type="AlphaFoldDB" id="A0A838CW00"/>
<evidence type="ECO:0000313" key="1">
    <source>
        <dbReference type="EMBL" id="MBA2175786.1"/>
    </source>
</evidence>
<sequence length="183" mass="21651">MNLDEWFHKGMTAQEYVDSMETHQENLIYIYENFSIATDDYPFFESLQKRDLRAIILTEDWCGDAMLNIPIYLRFAEAAHIQTHFLRRDENLELMDQYLTNGESRSIPKIIFLASNGDEIGTWGPRAPEIQQFLDDSLANLPSKEAPDYTDKQRQMLTFITKAYRDHQDFWNHVYVDLKETLK</sequence>
<keyword evidence="2" id="KW-1185">Reference proteome</keyword>
<evidence type="ECO:0000313" key="2">
    <source>
        <dbReference type="Proteomes" id="UP000571017"/>
    </source>
</evidence>
<protein>
    <submittedName>
        <fullName evidence="1">Thioredoxin family protein</fullName>
    </submittedName>
</protein>
<dbReference type="InterPro" id="IPR036249">
    <property type="entry name" value="Thioredoxin-like_sf"/>
</dbReference>
<name>A0A838CW00_9BACI</name>
<accession>A0A838CW00</accession>
<comment type="caution">
    <text evidence="1">The sequence shown here is derived from an EMBL/GenBank/DDBJ whole genome shotgun (WGS) entry which is preliminary data.</text>
</comment>
<dbReference type="SUPFAM" id="SSF52833">
    <property type="entry name" value="Thioredoxin-like"/>
    <property type="match status" value="1"/>
</dbReference>
<dbReference type="RefSeq" id="WP_181472772.1">
    <property type="nucleotide sequence ID" value="NZ_JACEFG010000002.1"/>
</dbReference>
<gene>
    <name evidence="1" type="ORF">H0266_12865</name>
</gene>